<gene>
    <name evidence="1" type="ORF">B5M09_001325</name>
</gene>
<protein>
    <submittedName>
        <fullName evidence="1">Uncharacterized protein</fullName>
    </submittedName>
</protein>
<dbReference type="Proteomes" id="UP000284702">
    <property type="component" value="Unassembled WGS sequence"/>
</dbReference>
<organism evidence="1 2">
    <name type="scientific">Aphanomyces astaci</name>
    <name type="common">Crayfish plague agent</name>
    <dbReference type="NCBI Taxonomy" id="112090"/>
    <lineage>
        <taxon>Eukaryota</taxon>
        <taxon>Sar</taxon>
        <taxon>Stramenopiles</taxon>
        <taxon>Oomycota</taxon>
        <taxon>Saprolegniomycetes</taxon>
        <taxon>Saprolegniales</taxon>
        <taxon>Verrucalvaceae</taxon>
        <taxon>Aphanomyces</taxon>
    </lineage>
</organism>
<name>A0A425D1W6_APHAT</name>
<dbReference type="EMBL" id="MZMZ02003012">
    <property type="protein sequence ID" value="RQM23195.1"/>
    <property type="molecule type" value="Genomic_DNA"/>
</dbReference>
<dbReference type="InterPro" id="IPR011990">
    <property type="entry name" value="TPR-like_helical_dom_sf"/>
</dbReference>
<evidence type="ECO:0000313" key="2">
    <source>
        <dbReference type="Proteomes" id="UP000284702"/>
    </source>
</evidence>
<dbReference type="VEuPathDB" id="FungiDB:H257_01451"/>
<dbReference type="PANTHER" id="PTHR23082:SF0">
    <property type="entry name" value="GENERAL TRANSCRIPTION FACTOR 3C POLYPEPTIDE 3"/>
    <property type="match status" value="1"/>
</dbReference>
<sequence length="163" mass="18469">MVLAGLHSSASDSAQLAVGELTLAHLQRPEDPLALFCIGLSYLNMSMFRTVVDRQMTVAKAFAFFQLYQQTRFKQLEANAVGLTSDLGQVESWYNIGRAYHQLELNHLAIAMYERVLRYYEGKDVAPEFQLCRETAYNLSLIYKQSGATDLASYLLHTYLTVE</sequence>
<comment type="caution">
    <text evidence="1">The sequence shown here is derived from an EMBL/GenBank/DDBJ whole genome shotgun (WGS) entry which is preliminary data.</text>
</comment>
<dbReference type="SUPFAM" id="SSF48452">
    <property type="entry name" value="TPR-like"/>
    <property type="match status" value="1"/>
</dbReference>
<evidence type="ECO:0000313" key="1">
    <source>
        <dbReference type="EMBL" id="RQM23195.1"/>
    </source>
</evidence>
<dbReference type="GO" id="GO:0006383">
    <property type="term" value="P:transcription by RNA polymerase III"/>
    <property type="evidence" value="ECO:0007669"/>
    <property type="project" value="InterPro"/>
</dbReference>
<dbReference type="InterPro" id="IPR039340">
    <property type="entry name" value="Tfc4/TFIIIC-102/Sfc4"/>
</dbReference>
<dbReference type="Gene3D" id="1.25.40.10">
    <property type="entry name" value="Tetratricopeptide repeat domain"/>
    <property type="match status" value="1"/>
</dbReference>
<proteinExistence type="predicted"/>
<dbReference type="InterPro" id="IPR019734">
    <property type="entry name" value="TPR_rpt"/>
</dbReference>
<dbReference type="PANTHER" id="PTHR23082">
    <property type="entry name" value="TRANSCRIPTION INITIATION FACTOR IIIC TFIIIC , POLYPEPTIDE 3-RELATED"/>
    <property type="match status" value="1"/>
</dbReference>
<dbReference type="GO" id="GO:0000127">
    <property type="term" value="C:transcription factor TFIIIC complex"/>
    <property type="evidence" value="ECO:0007669"/>
    <property type="project" value="TreeGrafter"/>
</dbReference>
<dbReference type="AlphaFoldDB" id="A0A425D1W6"/>
<dbReference type="Pfam" id="PF13181">
    <property type="entry name" value="TPR_8"/>
    <property type="match status" value="1"/>
</dbReference>
<accession>A0A425D1W6</accession>
<keyword evidence="2" id="KW-1185">Reference proteome</keyword>
<reference evidence="1" key="1">
    <citation type="submission" date="2018-07" db="EMBL/GenBank/DDBJ databases">
        <title>Annotation of Aphanomyces astaci genome assembly.</title>
        <authorList>
            <person name="Studholme D.J."/>
        </authorList>
    </citation>
    <scope>NUCLEOTIDE SEQUENCE [LARGE SCALE GENOMIC DNA]</scope>
    <source>
        <strain evidence="1">Pc</strain>
    </source>
</reference>